<comment type="caution">
    <text evidence="2">The sequence shown here is derived from an EMBL/GenBank/DDBJ whole genome shotgun (WGS) entry which is preliminary data.</text>
</comment>
<evidence type="ECO:0000256" key="1">
    <source>
        <dbReference type="SAM" id="Phobius"/>
    </source>
</evidence>
<dbReference type="STRING" id="1675527.AIOL_003154"/>
<feature type="transmembrane region" description="Helical" evidence="1">
    <location>
        <begin position="34"/>
        <end position="53"/>
    </location>
</feature>
<protein>
    <recommendedName>
        <fullName evidence="4">Aspartate carbamoyltransferase catalytic subunit</fullName>
    </recommendedName>
</protein>
<reference evidence="2 3" key="1">
    <citation type="submission" date="2015-06" db="EMBL/GenBank/DDBJ databases">
        <title>Draft genome sequence of an Alphaproteobacteria species associated to the Mediterranean sponge Oscarella lobularis.</title>
        <authorList>
            <person name="Jourda C."/>
            <person name="Santini S."/>
            <person name="Claverie J.-M."/>
        </authorList>
    </citation>
    <scope>NUCLEOTIDE SEQUENCE [LARGE SCALE GENOMIC DNA]</scope>
    <source>
        <strain evidence="2">IGS</strain>
    </source>
</reference>
<keyword evidence="1" id="KW-0472">Membrane</keyword>
<organism evidence="2 3">
    <name type="scientific">Candidatus Rhodobacter oscarellae</name>
    <dbReference type="NCBI Taxonomy" id="1675527"/>
    <lineage>
        <taxon>Bacteria</taxon>
        <taxon>Pseudomonadati</taxon>
        <taxon>Pseudomonadota</taxon>
        <taxon>Alphaproteobacteria</taxon>
        <taxon>Rhodobacterales</taxon>
        <taxon>Rhodobacter group</taxon>
        <taxon>Rhodobacter</taxon>
    </lineage>
</organism>
<dbReference type="AlphaFoldDB" id="A0A0J9GXH0"/>
<evidence type="ECO:0000313" key="3">
    <source>
        <dbReference type="Proteomes" id="UP000037178"/>
    </source>
</evidence>
<sequence>MASIDGWDGILDEGEEILWQGRPDPRVVFRGRHLLTVTFGAFFAGFALVWMLLASSGGGYFWTFGLIHFTVGLGIMAGPIFWPAWARRHTWYTLTDRRAFIATDIPFQGRKLRSFPIAAKTRIDYQQGPPDTIHFAEEYRRTKNGSHRVAIGFERIDKGDEVYRLIRDIQRAEA</sequence>
<proteinExistence type="predicted"/>
<keyword evidence="3" id="KW-1185">Reference proteome</keyword>
<gene>
    <name evidence="2" type="ORF">AIOL_003154</name>
</gene>
<accession>A0A0J9GXH0</accession>
<dbReference type="PATRIC" id="fig|1675527.3.peg.3298"/>
<name>A0A0J9GXH0_9RHOB</name>
<dbReference type="RefSeq" id="WP_049643820.1">
    <property type="nucleotide sequence ID" value="NZ_LFTY01000002.1"/>
</dbReference>
<dbReference type="EMBL" id="LFTY01000002">
    <property type="protein sequence ID" value="KMW58183.1"/>
    <property type="molecule type" value="Genomic_DNA"/>
</dbReference>
<evidence type="ECO:0008006" key="4">
    <source>
        <dbReference type="Google" id="ProtNLM"/>
    </source>
</evidence>
<keyword evidence="1" id="KW-1133">Transmembrane helix</keyword>
<keyword evidence="1" id="KW-0812">Transmembrane</keyword>
<feature type="transmembrane region" description="Helical" evidence="1">
    <location>
        <begin position="59"/>
        <end position="82"/>
    </location>
</feature>
<evidence type="ECO:0000313" key="2">
    <source>
        <dbReference type="EMBL" id="KMW58183.1"/>
    </source>
</evidence>
<dbReference type="Proteomes" id="UP000037178">
    <property type="component" value="Unassembled WGS sequence"/>
</dbReference>
<dbReference type="OrthoDB" id="199424at2"/>